<dbReference type="InterPro" id="IPR057345">
    <property type="entry name" value="Ig-like_TAF2"/>
</dbReference>
<keyword evidence="4" id="KW-0805">Transcription regulation</keyword>
<dbReference type="PANTHER" id="PTHR15137">
    <property type="entry name" value="TRANSCRIPTION INITIATION FACTOR TFIID"/>
    <property type="match status" value="1"/>
</dbReference>
<evidence type="ECO:0000256" key="1">
    <source>
        <dbReference type="ARBA" id="ARBA00004123"/>
    </source>
</evidence>
<dbReference type="Gene3D" id="1.10.390.10">
    <property type="entry name" value="Neutral Protease Domain 2"/>
    <property type="match status" value="1"/>
</dbReference>
<dbReference type="GO" id="GO:0005669">
    <property type="term" value="C:transcription factor TFIID complex"/>
    <property type="evidence" value="ECO:0007669"/>
    <property type="project" value="InterPro"/>
</dbReference>
<keyword evidence="5" id="KW-0804">Transcription</keyword>
<dbReference type="InterPro" id="IPR027268">
    <property type="entry name" value="Peptidase_M4/M1_CTD_sf"/>
</dbReference>
<comment type="subcellular location">
    <subcellularLocation>
        <location evidence="1">Nucleus</location>
    </subcellularLocation>
</comment>
<evidence type="ECO:0000256" key="6">
    <source>
        <dbReference type="ARBA" id="ARBA00023242"/>
    </source>
</evidence>
<keyword evidence="6" id="KW-0539">Nucleus</keyword>
<dbReference type="GO" id="GO:0000976">
    <property type="term" value="F:transcription cis-regulatory region binding"/>
    <property type="evidence" value="ECO:0007669"/>
    <property type="project" value="TreeGrafter"/>
</dbReference>
<evidence type="ECO:0000259" key="8">
    <source>
        <dbReference type="Pfam" id="PF25316"/>
    </source>
</evidence>
<feature type="compositionally biased region" description="Basic residues" evidence="7">
    <location>
        <begin position="1083"/>
        <end position="1097"/>
    </location>
</feature>
<evidence type="ECO:0000256" key="5">
    <source>
        <dbReference type="ARBA" id="ARBA00023163"/>
    </source>
</evidence>
<proteinExistence type="inferred from homology"/>
<dbReference type="PANTHER" id="PTHR15137:SF9">
    <property type="entry name" value="TRANSCRIPTION INITIATION FACTOR TFIID SUBUNIT 2"/>
    <property type="match status" value="1"/>
</dbReference>
<dbReference type="SUPFAM" id="SSF55486">
    <property type="entry name" value="Metalloproteases ('zincins'), catalytic domain"/>
    <property type="match status" value="1"/>
</dbReference>
<dbReference type="CDD" id="cd09839">
    <property type="entry name" value="M1_like_TAF2"/>
    <property type="match status" value="1"/>
</dbReference>
<reference evidence="10" key="1">
    <citation type="submission" date="2021-06" db="EMBL/GenBank/DDBJ databases">
        <authorList>
            <person name="Kallberg Y."/>
            <person name="Tangrot J."/>
            <person name="Rosling A."/>
        </authorList>
    </citation>
    <scope>NUCLEOTIDE SEQUENCE</scope>
    <source>
        <strain evidence="10">CL551</strain>
    </source>
</reference>
<keyword evidence="11" id="KW-1185">Reference proteome</keyword>
<feature type="domain" description="Transcription initiation factor TFIID subunit 2 TPR repeats" evidence="9">
    <location>
        <begin position="650"/>
        <end position="941"/>
    </location>
</feature>
<evidence type="ECO:0000313" key="10">
    <source>
        <dbReference type="EMBL" id="CAG8525045.1"/>
    </source>
</evidence>
<feature type="domain" description="Transcription initiation factor TFIID subunit 2 Ig-like" evidence="8">
    <location>
        <begin position="518"/>
        <end position="648"/>
    </location>
</feature>
<evidence type="ECO:0000259" key="9">
    <source>
        <dbReference type="Pfam" id="PF25577"/>
    </source>
</evidence>
<accession>A0A9N9ADV2</accession>
<dbReference type="Pfam" id="PF25577">
    <property type="entry name" value="TPR_TAF2_C"/>
    <property type="match status" value="1"/>
</dbReference>
<feature type="region of interest" description="Disordered" evidence="7">
    <location>
        <begin position="1083"/>
        <end position="1138"/>
    </location>
</feature>
<comment type="caution">
    <text evidence="10">The sequence shown here is derived from an EMBL/GenBank/DDBJ whole genome shotgun (WGS) entry which is preliminary data.</text>
</comment>
<comment type="similarity">
    <text evidence="2">Belongs to the TAF2 family.</text>
</comment>
<dbReference type="GO" id="GO:0003682">
    <property type="term" value="F:chromatin binding"/>
    <property type="evidence" value="ECO:0007669"/>
    <property type="project" value="TreeGrafter"/>
</dbReference>
<sequence>MTEAKKPDLLTRLKVYVDEDTAERGYVYFHQKVDVEVDLLNQILKGYTEIFIKPLRFDIDVIRLYCRQFIVNEIKINNHSAKFDINGSDDAGIFGEIIVHIPDEITDFPLINNDGEWVPIVVRVEYTLEKPKAGVHFKLPDNDKEIFKPQWDPYMFTINSPTPGAARCWVPCLDRIRDRCTWDFFITVSDVEGFDKIMVACSGNLVKLSESSTDSHKRTFHYNLPVATPAQYIGFACGPFIEPYVLDYPGSEEGPPPNRPKILAYISAEWEKWLLSTLYPNADEPTADTYWLHNAMEYFIEGYSQFNLHPEFDKNNPPVRPGTFPFQRFQIVFVDHTYSDVNYVIDQRVTTRRSLITAIAQQWFGIFIPPYSWRDYWLAVGLSNFFANMYFERLFGEDDTKFLRKKDIELVCQLDVGKPPLCSMDFTIPFESKDLEFISLKSYLVLWMLDKRLPFLDYRRGIPGIIYLILNKSKEDVEQNIRPGFLYTEQFLEQCKDVIRQELRSEITKFQKQWIYGSGCPKFKIRAHFNRKKLAVEFRFDQENTNRIEKDSSRPTNTPLFTGHMDIAIKEPDGGKLVAHAPSYLNDDDPREYPLQWGMDPDSESSDLAEWQISEWVEEEKASIARDSWEWIRVDDSFSWVADIDFEQLDYMWAALLDSQRDIIAHYEAVRALSKNPSKACSTTLMRTVRDWRYYYRIRMEAAIAMAKCANEELDFIGSEQLMKIYENDYCDYRDEAKFLPKPNDFNDWEEYYVQKTIPFALSCVRGAMGNAPDNIKKFLLDLLSWNDNSKNEYSDDHFVANLIESLGNAFIIPFDGQSPNNPNVETFDLYCESLAYSQEVLETLDRYLTRHKLFNSYRALLVVATIKTKNCLMLSQIIPADGRELLLQSQYGNYVGVRVAALSALIDLEFHHKPEIAQYFTFLAEYDSDLMVRRFLISKFGEDRGPQCWDLPKRNAPLRLLRVHYRRSIPGNFNHTNEITRVKPDVSVLTGIVNENKGTSAIQEAGSDVEVHENGEDMPLALRGHQSKLKKKSSPPSNQNIISDAHLSEVKNVVELKNADSDDEIEVEIDIPETRTRRSSKLKKATIKETKHKKRGSITETSAAYQTGVDSEGRKKAKVNKVKKSDGHSEKHKKIKL</sequence>
<dbReference type="InterPro" id="IPR057991">
    <property type="entry name" value="TPR_TAF2_C"/>
</dbReference>
<evidence type="ECO:0000256" key="3">
    <source>
        <dbReference type="ARBA" id="ARBA00017363"/>
    </source>
</evidence>
<dbReference type="InterPro" id="IPR042097">
    <property type="entry name" value="Aminopeptidase_N-like_N_sf"/>
</dbReference>
<dbReference type="AlphaFoldDB" id="A0A9N9ADV2"/>
<dbReference type="EMBL" id="CAJVPV010002390">
    <property type="protein sequence ID" value="CAG8525045.1"/>
    <property type="molecule type" value="Genomic_DNA"/>
</dbReference>
<dbReference type="GO" id="GO:0006367">
    <property type="term" value="P:transcription initiation at RNA polymerase II promoter"/>
    <property type="evidence" value="ECO:0007669"/>
    <property type="project" value="TreeGrafter"/>
</dbReference>
<gene>
    <name evidence="10" type="ORF">AMORRO_LOCUS4398</name>
</gene>
<dbReference type="Gene3D" id="2.60.40.1730">
    <property type="entry name" value="tricorn interacting facor f3 domain"/>
    <property type="match status" value="1"/>
</dbReference>
<protein>
    <recommendedName>
        <fullName evidence="3">Transcription initiation factor TFIID subunit 2</fullName>
    </recommendedName>
</protein>
<organism evidence="10 11">
    <name type="scientific">Acaulospora morrowiae</name>
    <dbReference type="NCBI Taxonomy" id="94023"/>
    <lineage>
        <taxon>Eukaryota</taxon>
        <taxon>Fungi</taxon>
        <taxon>Fungi incertae sedis</taxon>
        <taxon>Mucoromycota</taxon>
        <taxon>Glomeromycotina</taxon>
        <taxon>Glomeromycetes</taxon>
        <taxon>Diversisporales</taxon>
        <taxon>Acaulosporaceae</taxon>
        <taxon>Acaulospora</taxon>
    </lineage>
</organism>
<evidence type="ECO:0000256" key="2">
    <source>
        <dbReference type="ARBA" id="ARBA00010937"/>
    </source>
</evidence>
<feature type="compositionally biased region" description="Polar residues" evidence="7">
    <location>
        <begin position="1099"/>
        <end position="1110"/>
    </location>
</feature>
<feature type="non-terminal residue" evidence="10">
    <location>
        <position position="1138"/>
    </location>
</feature>
<dbReference type="GO" id="GO:0016251">
    <property type="term" value="F:RNA polymerase II general transcription initiation factor activity"/>
    <property type="evidence" value="ECO:0007669"/>
    <property type="project" value="TreeGrafter"/>
</dbReference>
<evidence type="ECO:0000256" key="7">
    <source>
        <dbReference type="SAM" id="MobiDB-lite"/>
    </source>
</evidence>
<dbReference type="InterPro" id="IPR037813">
    <property type="entry name" value="TAF2"/>
</dbReference>
<evidence type="ECO:0000256" key="4">
    <source>
        <dbReference type="ARBA" id="ARBA00023015"/>
    </source>
</evidence>
<dbReference type="SUPFAM" id="SSF63737">
    <property type="entry name" value="Leukotriene A4 hydrolase N-terminal domain"/>
    <property type="match status" value="1"/>
</dbReference>
<evidence type="ECO:0000313" key="11">
    <source>
        <dbReference type="Proteomes" id="UP000789342"/>
    </source>
</evidence>
<name>A0A9N9ADV2_9GLOM</name>
<dbReference type="OrthoDB" id="308861at2759"/>
<dbReference type="Proteomes" id="UP000789342">
    <property type="component" value="Unassembled WGS sequence"/>
</dbReference>
<dbReference type="Pfam" id="PF25316">
    <property type="entry name" value="TAF2_3rd"/>
    <property type="match status" value="1"/>
</dbReference>